<dbReference type="EMBL" id="MU006235">
    <property type="protein sequence ID" value="KAF2822095.1"/>
    <property type="molecule type" value="Genomic_DNA"/>
</dbReference>
<accession>A0A6A6ZPC6</accession>
<feature type="signal peptide" evidence="2">
    <location>
        <begin position="1"/>
        <end position="20"/>
    </location>
</feature>
<evidence type="ECO:0000313" key="3">
    <source>
        <dbReference type="EMBL" id="KAF2822095.1"/>
    </source>
</evidence>
<feature type="region of interest" description="Disordered" evidence="1">
    <location>
        <begin position="188"/>
        <end position="216"/>
    </location>
</feature>
<gene>
    <name evidence="3" type="ORF">CC86DRAFT_95576</name>
</gene>
<evidence type="ECO:0000256" key="2">
    <source>
        <dbReference type="SAM" id="SignalP"/>
    </source>
</evidence>
<keyword evidence="4" id="KW-1185">Reference proteome</keyword>
<dbReference type="OrthoDB" id="5427833at2759"/>
<keyword evidence="2" id="KW-0732">Signal</keyword>
<evidence type="ECO:0000313" key="4">
    <source>
        <dbReference type="Proteomes" id="UP000799424"/>
    </source>
</evidence>
<protein>
    <recommendedName>
        <fullName evidence="5">Extracellular membrane protein CFEM domain-containing protein</fullName>
    </recommendedName>
</protein>
<reference evidence="3" key="1">
    <citation type="journal article" date="2020" name="Stud. Mycol.">
        <title>101 Dothideomycetes genomes: a test case for predicting lifestyles and emergence of pathogens.</title>
        <authorList>
            <person name="Haridas S."/>
            <person name="Albert R."/>
            <person name="Binder M."/>
            <person name="Bloem J."/>
            <person name="Labutti K."/>
            <person name="Salamov A."/>
            <person name="Andreopoulos B."/>
            <person name="Baker S."/>
            <person name="Barry K."/>
            <person name="Bills G."/>
            <person name="Bluhm B."/>
            <person name="Cannon C."/>
            <person name="Castanera R."/>
            <person name="Culley D."/>
            <person name="Daum C."/>
            <person name="Ezra D."/>
            <person name="Gonzalez J."/>
            <person name="Henrissat B."/>
            <person name="Kuo A."/>
            <person name="Liang C."/>
            <person name="Lipzen A."/>
            <person name="Lutzoni F."/>
            <person name="Magnuson J."/>
            <person name="Mondo S."/>
            <person name="Nolan M."/>
            <person name="Ohm R."/>
            <person name="Pangilinan J."/>
            <person name="Park H.-J."/>
            <person name="Ramirez L."/>
            <person name="Alfaro M."/>
            <person name="Sun H."/>
            <person name="Tritt A."/>
            <person name="Yoshinaga Y."/>
            <person name="Zwiers L.-H."/>
            <person name="Turgeon B."/>
            <person name="Goodwin S."/>
            <person name="Spatafora J."/>
            <person name="Crous P."/>
            <person name="Grigoriev I."/>
        </authorList>
    </citation>
    <scope>NUCLEOTIDE SEQUENCE</scope>
    <source>
        <strain evidence="3">CBS 113818</strain>
    </source>
</reference>
<organism evidence="3 4">
    <name type="scientific">Ophiobolus disseminans</name>
    <dbReference type="NCBI Taxonomy" id="1469910"/>
    <lineage>
        <taxon>Eukaryota</taxon>
        <taxon>Fungi</taxon>
        <taxon>Dikarya</taxon>
        <taxon>Ascomycota</taxon>
        <taxon>Pezizomycotina</taxon>
        <taxon>Dothideomycetes</taxon>
        <taxon>Pleosporomycetidae</taxon>
        <taxon>Pleosporales</taxon>
        <taxon>Pleosporineae</taxon>
        <taxon>Phaeosphaeriaceae</taxon>
        <taxon>Ophiobolus</taxon>
    </lineage>
</organism>
<dbReference type="AlphaFoldDB" id="A0A6A6ZPC6"/>
<evidence type="ECO:0008006" key="5">
    <source>
        <dbReference type="Google" id="ProtNLM"/>
    </source>
</evidence>
<evidence type="ECO:0000256" key="1">
    <source>
        <dbReference type="SAM" id="MobiDB-lite"/>
    </source>
</evidence>
<proteinExistence type="predicted"/>
<name>A0A6A6ZPC6_9PLEO</name>
<feature type="compositionally biased region" description="Low complexity" evidence="1">
    <location>
        <begin position="192"/>
        <end position="206"/>
    </location>
</feature>
<sequence>MYASLRTALLTLALLSTVSAVQLANFQNVKIDNAQCKAAYTTNIEGCQASDFEPQGSAKCTEACVAGLKKIGEVVKRVCKDVDLGDASIIGVFKLDLGVAALCPRLASATSSAKAPEKSSAAAPPASSKVQSSAAAVQSSTLVTSSASTTTTAASASASQSDVAEASSSSSQGLLVDPSATSIAVAPTTVIPPSSSTKAASPSRAANAQLSNADSGGGSPFDVQAVTGASSQLRVFEWTMAAFVGTALLFGICA</sequence>
<feature type="chain" id="PRO_5025428616" description="Extracellular membrane protein CFEM domain-containing protein" evidence="2">
    <location>
        <begin position="21"/>
        <end position="254"/>
    </location>
</feature>
<dbReference type="Proteomes" id="UP000799424">
    <property type="component" value="Unassembled WGS sequence"/>
</dbReference>